<feature type="transmembrane region" description="Helical" evidence="1">
    <location>
        <begin position="412"/>
        <end position="430"/>
    </location>
</feature>
<evidence type="ECO:0000313" key="3">
    <source>
        <dbReference type="Proteomes" id="UP000238479"/>
    </source>
</evidence>
<feature type="transmembrane region" description="Helical" evidence="1">
    <location>
        <begin position="247"/>
        <end position="268"/>
    </location>
</feature>
<dbReference type="Pfam" id="PF12056">
    <property type="entry name" value="DUF3537"/>
    <property type="match status" value="1"/>
</dbReference>
<feature type="transmembrane region" description="Helical" evidence="1">
    <location>
        <begin position="137"/>
        <end position="158"/>
    </location>
</feature>
<gene>
    <name evidence="2" type="ORF">RchiOBHm_Chr5g0041311</name>
</gene>
<evidence type="ECO:0000256" key="1">
    <source>
        <dbReference type="SAM" id="Phobius"/>
    </source>
</evidence>
<feature type="transmembrane region" description="Helical" evidence="1">
    <location>
        <begin position="44"/>
        <end position="68"/>
    </location>
</feature>
<dbReference type="PANTHER" id="PTHR31963">
    <property type="entry name" value="RAS GUANINE NUCLEOTIDE EXCHANGE FACTOR K"/>
    <property type="match status" value="1"/>
</dbReference>
<evidence type="ECO:0008006" key="4">
    <source>
        <dbReference type="Google" id="ProtNLM"/>
    </source>
</evidence>
<dbReference type="EMBL" id="PDCK01000043">
    <property type="protein sequence ID" value="PRQ31975.1"/>
    <property type="molecule type" value="Genomic_DNA"/>
</dbReference>
<keyword evidence="3" id="KW-1185">Reference proteome</keyword>
<protein>
    <recommendedName>
        <fullName evidence="4">Extracellular ligand-gated ion channel protein</fullName>
    </recommendedName>
</protein>
<sequence length="437" mass="50085">MGDNGDALLNRKSNKFQRCVSHTHDELQIFRSYLRWMFVDQSNVWRACLSWCMFILFGIVVPAISHFVFACATCDGNHKRPYDSVVELSLSSVATVSFVCLSWFVRKFGLRRFLFFDKLYYESETVRREYTAQLNRSLKILSIFVLPCFFAESVYKIWWYTSGFSQVPFVANVYVSSTVACILELCSWLYRTTVFFLVCVLFRLICYLQILRLQDFATVFQVESDVASIMSEHLRIRRHLTIISHRFRGFILWSLTLITGSQFALLLITTKSSAAVDYTHIFRVGELVLCSITLVTGLLLLLRSATKITHKAQAVACLATKWHVCATLESFDGTELDSPTAQIANDPAFYFNTDEESDGDLVSDEDNDLENTKMVPSCSSHTISYQKRQALVTYFENNKAGITVYGFTLDRTTLHMLFMIEFSLILWLLGKTINGIS</sequence>
<evidence type="ECO:0000313" key="2">
    <source>
        <dbReference type="EMBL" id="PRQ31975.1"/>
    </source>
</evidence>
<comment type="caution">
    <text evidence="2">The sequence shown here is derived from an EMBL/GenBank/DDBJ whole genome shotgun (WGS) entry which is preliminary data.</text>
</comment>
<dbReference type="OMA" id="MDSDVGT"/>
<dbReference type="STRING" id="74649.A0A2P6QCR2"/>
<accession>A0A2P6QCR2</accession>
<dbReference type="OrthoDB" id="1916325at2759"/>
<organism evidence="2 3">
    <name type="scientific">Rosa chinensis</name>
    <name type="common">China rose</name>
    <dbReference type="NCBI Taxonomy" id="74649"/>
    <lineage>
        <taxon>Eukaryota</taxon>
        <taxon>Viridiplantae</taxon>
        <taxon>Streptophyta</taxon>
        <taxon>Embryophyta</taxon>
        <taxon>Tracheophyta</taxon>
        <taxon>Spermatophyta</taxon>
        <taxon>Magnoliopsida</taxon>
        <taxon>eudicotyledons</taxon>
        <taxon>Gunneridae</taxon>
        <taxon>Pentapetalae</taxon>
        <taxon>rosids</taxon>
        <taxon>fabids</taxon>
        <taxon>Rosales</taxon>
        <taxon>Rosaceae</taxon>
        <taxon>Rosoideae</taxon>
        <taxon>Rosoideae incertae sedis</taxon>
        <taxon>Rosa</taxon>
    </lineage>
</organism>
<reference evidence="2 3" key="1">
    <citation type="journal article" date="2018" name="Nat. Genet.">
        <title>The Rosa genome provides new insights in the design of modern roses.</title>
        <authorList>
            <person name="Bendahmane M."/>
        </authorList>
    </citation>
    <scope>NUCLEOTIDE SEQUENCE [LARGE SCALE GENOMIC DNA]</scope>
    <source>
        <strain evidence="3">cv. Old Blush</strain>
    </source>
</reference>
<dbReference type="Gramene" id="PRQ31975">
    <property type="protein sequence ID" value="PRQ31975"/>
    <property type="gene ID" value="RchiOBHm_Chr5g0041311"/>
</dbReference>
<dbReference type="InterPro" id="IPR021924">
    <property type="entry name" value="DUF3537"/>
</dbReference>
<dbReference type="PANTHER" id="PTHR31963:SF16">
    <property type="entry name" value="OS06G0635200 PROTEIN"/>
    <property type="match status" value="1"/>
</dbReference>
<keyword evidence="1" id="KW-0472">Membrane</keyword>
<name>A0A2P6QCR2_ROSCH</name>
<keyword evidence="1" id="KW-0812">Transmembrane</keyword>
<feature type="transmembrane region" description="Helical" evidence="1">
    <location>
        <begin position="280"/>
        <end position="302"/>
    </location>
</feature>
<dbReference type="AlphaFoldDB" id="A0A2P6QCR2"/>
<feature type="transmembrane region" description="Helical" evidence="1">
    <location>
        <begin position="88"/>
        <end position="105"/>
    </location>
</feature>
<feature type="transmembrane region" description="Helical" evidence="1">
    <location>
        <begin position="188"/>
        <end position="206"/>
    </location>
</feature>
<dbReference type="Proteomes" id="UP000238479">
    <property type="component" value="Chromosome 5"/>
</dbReference>
<proteinExistence type="predicted"/>
<keyword evidence="1" id="KW-1133">Transmembrane helix</keyword>